<evidence type="ECO:0000256" key="2">
    <source>
        <dbReference type="ARBA" id="ARBA00001946"/>
    </source>
</evidence>
<dbReference type="InterPro" id="IPR036397">
    <property type="entry name" value="RNaseH_sf"/>
</dbReference>
<evidence type="ECO:0000256" key="15">
    <source>
        <dbReference type="PROSITE-ProRule" id="PRU01319"/>
    </source>
</evidence>
<evidence type="ECO:0000256" key="4">
    <source>
        <dbReference type="ARBA" id="ARBA00004496"/>
    </source>
</evidence>
<evidence type="ECO:0000256" key="7">
    <source>
        <dbReference type="ARBA" id="ARBA00019179"/>
    </source>
</evidence>
<protein>
    <recommendedName>
        <fullName evidence="7 14">Ribonuclease HII</fullName>
        <shortName evidence="14">RNase HII</shortName>
        <ecNumber evidence="6 14">3.1.26.4</ecNumber>
    </recommendedName>
</protein>
<dbReference type="Pfam" id="PF01351">
    <property type="entry name" value="RNase_HII"/>
    <property type="match status" value="1"/>
</dbReference>
<dbReference type="GO" id="GO:0004523">
    <property type="term" value="F:RNA-DNA hybrid ribonuclease activity"/>
    <property type="evidence" value="ECO:0007669"/>
    <property type="project" value="UniProtKB-UniRule"/>
</dbReference>
<dbReference type="Proteomes" id="UP000295758">
    <property type="component" value="Unassembled WGS sequence"/>
</dbReference>
<dbReference type="RefSeq" id="WP_089655076.1">
    <property type="nucleotide sequence ID" value="NZ_FNDF01000001.1"/>
</dbReference>
<evidence type="ECO:0000256" key="9">
    <source>
        <dbReference type="ARBA" id="ARBA00022722"/>
    </source>
</evidence>
<keyword evidence="12 14" id="KW-0378">Hydrolase</keyword>
<dbReference type="GO" id="GO:0030145">
    <property type="term" value="F:manganese ion binding"/>
    <property type="evidence" value="ECO:0007669"/>
    <property type="project" value="UniProtKB-UniRule"/>
</dbReference>
<dbReference type="CDD" id="cd07182">
    <property type="entry name" value="RNase_HII_bacteria_HII_like"/>
    <property type="match status" value="1"/>
</dbReference>
<evidence type="ECO:0000256" key="12">
    <source>
        <dbReference type="ARBA" id="ARBA00022801"/>
    </source>
</evidence>
<evidence type="ECO:0000256" key="14">
    <source>
        <dbReference type="HAMAP-Rule" id="MF_00052"/>
    </source>
</evidence>
<comment type="cofactor">
    <cofactor evidence="14 15">
        <name>Mn(2+)</name>
        <dbReference type="ChEBI" id="CHEBI:29035"/>
    </cofactor>
    <cofactor evidence="14 15">
        <name>Mg(2+)</name>
        <dbReference type="ChEBI" id="CHEBI:18420"/>
    </cofactor>
    <text evidence="14 15">Manganese or magnesium. Binds 1 divalent metal ion per monomer in the absence of substrate. May bind a second metal ion after substrate binding.</text>
</comment>
<dbReference type="PANTHER" id="PTHR10954">
    <property type="entry name" value="RIBONUCLEASE H2 SUBUNIT A"/>
    <property type="match status" value="1"/>
</dbReference>
<evidence type="ECO:0000256" key="11">
    <source>
        <dbReference type="ARBA" id="ARBA00022759"/>
    </source>
</evidence>
<dbReference type="PROSITE" id="PS51975">
    <property type="entry name" value="RNASE_H_2"/>
    <property type="match status" value="1"/>
</dbReference>
<evidence type="ECO:0000256" key="17">
    <source>
        <dbReference type="SAM" id="MobiDB-lite"/>
    </source>
</evidence>
<name>A0A4R7EKT9_9FIRM</name>
<comment type="function">
    <text evidence="3 14 16">Endonuclease that specifically degrades the RNA of RNA-DNA hybrids.</text>
</comment>
<dbReference type="SUPFAM" id="SSF53098">
    <property type="entry name" value="Ribonuclease H-like"/>
    <property type="match status" value="1"/>
</dbReference>
<dbReference type="InterPro" id="IPR012337">
    <property type="entry name" value="RNaseH-like_sf"/>
</dbReference>
<dbReference type="GO" id="GO:0003723">
    <property type="term" value="F:RNA binding"/>
    <property type="evidence" value="ECO:0007669"/>
    <property type="project" value="UniProtKB-UniRule"/>
</dbReference>
<feature type="compositionally biased region" description="Basic residues" evidence="17">
    <location>
        <begin position="273"/>
        <end position="288"/>
    </location>
</feature>
<comment type="cofactor">
    <cofactor evidence="2">
        <name>Mg(2+)</name>
        <dbReference type="ChEBI" id="CHEBI:18420"/>
    </cofactor>
</comment>
<dbReference type="EMBL" id="SOAA01000004">
    <property type="protein sequence ID" value="TDS33652.1"/>
    <property type="molecule type" value="Genomic_DNA"/>
</dbReference>
<dbReference type="InterPro" id="IPR022898">
    <property type="entry name" value="RNase_HII"/>
</dbReference>
<comment type="catalytic activity">
    <reaction evidence="1 14 15 16">
        <text>Endonucleolytic cleavage to 5'-phosphomonoester.</text>
        <dbReference type="EC" id="3.1.26.4"/>
    </reaction>
</comment>
<feature type="binding site" evidence="14 15">
    <location>
        <position position="104"/>
    </location>
    <ligand>
        <name>a divalent metal cation</name>
        <dbReference type="ChEBI" id="CHEBI:60240"/>
    </ligand>
</feature>
<dbReference type="EC" id="3.1.26.4" evidence="6 14"/>
<proteinExistence type="inferred from homology"/>
<keyword evidence="9 14" id="KW-0540">Nuclease</keyword>
<dbReference type="PANTHER" id="PTHR10954:SF18">
    <property type="entry name" value="RIBONUCLEASE HII"/>
    <property type="match status" value="1"/>
</dbReference>
<evidence type="ECO:0000256" key="16">
    <source>
        <dbReference type="RuleBase" id="RU003515"/>
    </source>
</evidence>
<comment type="similarity">
    <text evidence="5 14 16">Belongs to the RNase HII family.</text>
</comment>
<comment type="caution">
    <text evidence="19">The sequence shown here is derived from an EMBL/GenBank/DDBJ whole genome shotgun (WGS) entry which is preliminary data.</text>
</comment>
<feature type="binding site" evidence="14 15">
    <location>
        <position position="198"/>
    </location>
    <ligand>
        <name>a divalent metal cation</name>
        <dbReference type="ChEBI" id="CHEBI:60240"/>
    </ligand>
</feature>
<evidence type="ECO:0000313" key="20">
    <source>
        <dbReference type="Proteomes" id="UP000295758"/>
    </source>
</evidence>
<dbReference type="InterPro" id="IPR001352">
    <property type="entry name" value="RNase_HII/HIII"/>
</dbReference>
<feature type="binding site" evidence="14 15">
    <location>
        <position position="103"/>
    </location>
    <ligand>
        <name>a divalent metal cation</name>
        <dbReference type="ChEBI" id="CHEBI:60240"/>
    </ligand>
</feature>
<dbReference type="InterPro" id="IPR024567">
    <property type="entry name" value="RNase_HII/HIII_dom"/>
</dbReference>
<gene>
    <name evidence="14" type="primary">rnhB</name>
    <name evidence="19" type="ORF">BY453_10437</name>
</gene>
<sequence>MRNDQNFETKKSKEQNDLKDFTKISELTIKEVKKLTSDLEVDQKLPEIREILEADSRKGVQKIAAQLERKIAKKEAVITKWKQMNEIEAELSAQGYQLIVGIDEAGRGPLAGPVVAAAVILDPEQKIYGLDDSKKLSCQKREELYEEIYSKALVGVGKASSSEIDKYNIREATFVAMKRAVKNLLPNLDKHPDILLVDGNALIPNLTMEQKAIIDGDADINAIAAASIIAKVSRDNIIFEYAKKYPQYNFKSNKGYGTAEHIAALEKHGSSPVHRKSFGRVPKRKLKD</sequence>
<dbReference type="HAMAP" id="MF_00052_B">
    <property type="entry name" value="RNase_HII_B"/>
    <property type="match status" value="1"/>
</dbReference>
<dbReference type="FunFam" id="3.30.420.10:FF:000006">
    <property type="entry name" value="Ribonuclease HII"/>
    <property type="match status" value="1"/>
</dbReference>
<feature type="domain" description="RNase H type-2" evidence="18">
    <location>
        <begin position="97"/>
        <end position="288"/>
    </location>
</feature>
<keyword evidence="13 14" id="KW-0464">Manganese</keyword>
<feature type="region of interest" description="Disordered" evidence="17">
    <location>
        <begin position="267"/>
        <end position="288"/>
    </location>
</feature>
<evidence type="ECO:0000256" key="3">
    <source>
        <dbReference type="ARBA" id="ARBA00004065"/>
    </source>
</evidence>
<keyword evidence="10 14" id="KW-0479">Metal-binding</keyword>
<evidence type="ECO:0000256" key="6">
    <source>
        <dbReference type="ARBA" id="ARBA00012180"/>
    </source>
</evidence>
<comment type="subcellular location">
    <subcellularLocation>
        <location evidence="4 14">Cytoplasm</location>
    </subcellularLocation>
</comment>
<evidence type="ECO:0000256" key="10">
    <source>
        <dbReference type="ARBA" id="ARBA00022723"/>
    </source>
</evidence>
<dbReference type="GO" id="GO:0006298">
    <property type="term" value="P:mismatch repair"/>
    <property type="evidence" value="ECO:0007669"/>
    <property type="project" value="TreeGrafter"/>
</dbReference>
<keyword evidence="11 14" id="KW-0255">Endonuclease</keyword>
<organism evidence="19 20">
    <name type="scientific">Halanaerobium congolense</name>
    <dbReference type="NCBI Taxonomy" id="54121"/>
    <lineage>
        <taxon>Bacteria</taxon>
        <taxon>Bacillati</taxon>
        <taxon>Bacillota</taxon>
        <taxon>Clostridia</taxon>
        <taxon>Halanaerobiales</taxon>
        <taxon>Halanaerobiaceae</taxon>
        <taxon>Halanaerobium</taxon>
    </lineage>
</organism>
<evidence type="ECO:0000256" key="5">
    <source>
        <dbReference type="ARBA" id="ARBA00007383"/>
    </source>
</evidence>
<dbReference type="GO" id="GO:0032299">
    <property type="term" value="C:ribonuclease H2 complex"/>
    <property type="evidence" value="ECO:0007669"/>
    <property type="project" value="TreeGrafter"/>
</dbReference>
<keyword evidence="8 14" id="KW-0963">Cytoplasm</keyword>
<dbReference type="Gene3D" id="3.30.420.10">
    <property type="entry name" value="Ribonuclease H-like superfamily/Ribonuclease H"/>
    <property type="match status" value="1"/>
</dbReference>
<dbReference type="GO" id="GO:0043137">
    <property type="term" value="P:DNA replication, removal of RNA primer"/>
    <property type="evidence" value="ECO:0007669"/>
    <property type="project" value="TreeGrafter"/>
</dbReference>
<accession>A0A4R7EKT9</accession>
<evidence type="ECO:0000259" key="18">
    <source>
        <dbReference type="PROSITE" id="PS51975"/>
    </source>
</evidence>
<evidence type="ECO:0000313" key="19">
    <source>
        <dbReference type="EMBL" id="TDS33652.1"/>
    </source>
</evidence>
<evidence type="ECO:0000256" key="1">
    <source>
        <dbReference type="ARBA" id="ARBA00000077"/>
    </source>
</evidence>
<evidence type="ECO:0000256" key="8">
    <source>
        <dbReference type="ARBA" id="ARBA00022490"/>
    </source>
</evidence>
<reference evidence="19 20" key="1">
    <citation type="submission" date="2019-03" db="EMBL/GenBank/DDBJ databases">
        <title>Deep subsurface shale carbon reservoir microbial communities from Ohio and West Virginia, USA.</title>
        <authorList>
            <person name="Wrighton K."/>
        </authorList>
    </citation>
    <scope>NUCLEOTIDE SEQUENCE [LARGE SCALE GENOMIC DNA]</scope>
    <source>
        <strain evidence="19 20">UTICA-S4D12</strain>
    </source>
</reference>
<dbReference type="GO" id="GO:0005737">
    <property type="term" value="C:cytoplasm"/>
    <property type="evidence" value="ECO:0007669"/>
    <property type="project" value="UniProtKB-SubCell"/>
</dbReference>
<dbReference type="AlphaFoldDB" id="A0A4R7EKT9"/>
<dbReference type="NCBIfam" id="NF000594">
    <property type="entry name" value="PRK00015.1-1"/>
    <property type="match status" value="1"/>
</dbReference>
<evidence type="ECO:0000256" key="13">
    <source>
        <dbReference type="ARBA" id="ARBA00023211"/>
    </source>
</evidence>
<dbReference type="NCBIfam" id="NF000595">
    <property type="entry name" value="PRK00015.1-3"/>
    <property type="match status" value="1"/>
</dbReference>